<sequence>MASLQKEAADQPLLEPTALPPLTHSVNGELERILSDHTVPLLRLMGHAVWIELKLLFPLAVPVVIVYCINYVMSMSTQIYSGRLGNLDLAAASLGNNGIQIFAYGLMVLSLSFYLFFFFMCMGSALETLCGQAFGAQKFEMLGTYLQRSTILLTSTGIFMTILYILCKPILLLLGESPRIASAAALFVYGLIPQISAYAGNFPIQKFLQAQSIVIPSAYISAATLVFHILLTWVAVNKLGLGLLGASLALSLSNWIVVILQFVYIVKSEKCKQTRKGFTVQAFSGLPKFFRLSAASAVMLCLEIWYFHILILLAGLLDNPELALDSLSICIRGNALLVCQSIHGVFNDLHGDLASCVLSLFVAGERGATARFCPALFSLLPLGIAAEGYRQLQLCLLQSSVASEINSEEEKGELELPI</sequence>
<keyword evidence="2" id="KW-1185">Reference proteome</keyword>
<organism evidence="1 2">
    <name type="scientific">Bauhinia variegata</name>
    <name type="common">Purple orchid tree</name>
    <name type="synonym">Phanera variegata</name>
    <dbReference type="NCBI Taxonomy" id="167791"/>
    <lineage>
        <taxon>Eukaryota</taxon>
        <taxon>Viridiplantae</taxon>
        <taxon>Streptophyta</taxon>
        <taxon>Embryophyta</taxon>
        <taxon>Tracheophyta</taxon>
        <taxon>Spermatophyta</taxon>
        <taxon>Magnoliopsida</taxon>
        <taxon>eudicotyledons</taxon>
        <taxon>Gunneridae</taxon>
        <taxon>Pentapetalae</taxon>
        <taxon>rosids</taxon>
        <taxon>fabids</taxon>
        <taxon>Fabales</taxon>
        <taxon>Fabaceae</taxon>
        <taxon>Cercidoideae</taxon>
        <taxon>Cercideae</taxon>
        <taxon>Bauhiniinae</taxon>
        <taxon>Bauhinia</taxon>
    </lineage>
</organism>
<name>A0ACB9MKF0_BAUVA</name>
<reference evidence="1 2" key="1">
    <citation type="journal article" date="2022" name="DNA Res.">
        <title>Chromosomal-level genome assembly of the orchid tree Bauhinia variegata (Leguminosae; Cercidoideae) supports the allotetraploid origin hypothesis of Bauhinia.</title>
        <authorList>
            <person name="Zhong Y."/>
            <person name="Chen Y."/>
            <person name="Zheng D."/>
            <person name="Pang J."/>
            <person name="Liu Y."/>
            <person name="Luo S."/>
            <person name="Meng S."/>
            <person name="Qian L."/>
            <person name="Wei D."/>
            <person name="Dai S."/>
            <person name="Zhou R."/>
        </authorList>
    </citation>
    <scope>NUCLEOTIDE SEQUENCE [LARGE SCALE GENOMIC DNA]</scope>
    <source>
        <strain evidence="1">BV-YZ2020</strain>
    </source>
</reference>
<proteinExistence type="predicted"/>
<comment type="caution">
    <text evidence="1">The sequence shown here is derived from an EMBL/GenBank/DDBJ whole genome shotgun (WGS) entry which is preliminary data.</text>
</comment>
<gene>
    <name evidence="1" type="ORF">L6164_023133</name>
</gene>
<evidence type="ECO:0000313" key="1">
    <source>
        <dbReference type="EMBL" id="KAI4323536.1"/>
    </source>
</evidence>
<evidence type="ECO:0000313" key="2">
    <source>
        <dbReference type="Proteomes" id="UP000828941"/>
    </source>
</evidence>
<dbReference type="EMBL" id="CM039434">
    <property type="protein sequence ID" value="KAI4323536.1"/>
    <property type="molecule type" value="Genomic_DNA"/>
</dbReference>
<dbReference type="Proteomes" id="UP000828941">
    <property type="component" value="Chromosome 9"/>
</dbReference>
<accession>A0ACB9MKF0</accession>
<protein>
    <submittedName>
        <fullName evidence="1">Uncharacterized protein</fullName>
    </submittedName>
</protein>